<keyword evidence="1 3" id="KW-0547">Nucleotide-binding</keyword>
<dbReference type="InterPro" id="IPR003593">
    <property type="entry name" value="AAA+_ATPase"/>
</dbReference>
<gene>
    <name evidence="6" type="ORF">H9L10_02970</name>
</gene>
<evidence type="ECO:0000256" key="3">
    <source>
        <dbReference type="PROSITE-ProRule" id="PRU00289"/>
    </source>
</evidence>
<dbReference type="InterPro" id="IPR027417">
    <property type="entry name" value="P-loop_NTPase"/>
</dbReference>
<evidence type="ECO:0000313" key="6">
    <source>
        <dbReference type="EMBL" id="QNN50053.1"/>
    </source>
</evidence>
<dbReference type="PANTHER" id="PTHR22683">
    <property type="entry name" value="SPORULATION PROTEIN RELATED"/>
    <property type="match status" value="1"/>
</dbReference>
<dbReference type="InterPro" id="IPR050206">
    <property type="entry name" value="FtsK/SpoIIIE/SftA"/>
</dbReference>
<dbReference type="SUPFAM" id="SSF52540">
    <property type="entry name" value="P-loop containing nucleoside triphosphate hydrolases"/>
    <property type="match status" value="1"/>
</dbReference>
<dbReference type="EMBL" id="CP060712">
    <property type="protein sequence ID" value="QNN50053.1"/>
    <property type="molecule type" value="Genomic_DNA"/>
</dbReference>
<accession>A0A7G9R378</accession>
<organism evidence="6 7">
    <name type="scientific">Phycicoccus endophyticus</name>
    <dbReference type="NCBI Taxonomy" id="1690220"/>
    <lineage>
        <taxon>Bacteria</taxon>
        <taxon>Bacillati</taxon>
        <taxon>Actinomycetota</taxon>
        <taxon>Actinomycetes</taxon>
        <taxon>Micrococcales</taxon>
        <taxon>Intrasporangiaceae</taxon>
        <taxon>Phycicoccus</taxon>
    </lineage>
</organism>
<feature type="region of interest" description="Disordered" evidence="4">
    <location>
        <begin position="272"/>
        <end position="354"/>
    </location>
</feature>
<dbReference type="KEGG" id="pei:H9L10_02970"/>
<feature type="compositionally biased region" description="Polar residues" evidence="4">
    <location>
        <begin position="324"/>
        <end position="333"/>
    </location>
</feature>
<dbReference type="Pfam" id="PF01580">
    <property type="entry name" value="FtsK_SpoIIIE"/>
    <property type="match status" value="1"/>
</dbReference>
<evidence type="ECO:0000256" key="1">
    <source>
        <dbReference type="ARBA" id="ARBA00022741"/>
    </source>
</evidence>
<proteinExistence type="predicted"/>
<dbReference type="Proteomes" id="UP000515976">
    <property type="component" value="Chromosome"/>
</dbReference>
<sequence>MVDGVGPAWCDRLARALAPLRSCGPGTRPLPSEVSLGELLGLRSDDAGWLRARWAAAAGPTATVGVGPSGPLVVDLRTDGPHVLVGGTTGSGKSEFLRTLVTGLALDSPPEELTLLLVDFKGGAAFGPCAGLPHVVGLVTDLDDRLVRRVLRALEAELRRREELLARLGAADLEAAARRWPSDEPALPRLVVVVDELRALVDEHPDALTALVRIAAQGRSLGLHLVLATQRPAGTVTAQVQANVNLRIAFRVRDRSDAVHVVEDERAALLPADVPGRGWPGAGTVSSPSSRPPSPRPRRARSRRSSSCLPRATQSSAPPARTTPRVSPTSSGSCARCTPARRRDAPGCPRWRRG</sequence>
<dbReference type="SMART" id="SM00382">
    <property type="entry name" value="AAA"/>
    <property type="match status" value="1"/>
</dbReference>
<dbReference type="InterPro" id="IPR002543">
    <property type="entry name" value="FtsK_dom"/>
</dbReference>
<dbReference type="PROSITE" id="PS50901">
    <property type="entry name" value="FTSK"/>
    <property type="match status" value="1"/>
</dbReference>
<dbReference type="AlphaFoldDB" id="A0A7G9R378"/>
<dbReference type="GO" id="GO:0003677">
    <property type="term" value="F:DNA binding"/>
    <property type="evidence" value="ECO:0007669"/>
    <property type="project" value="InterPro"/>
</dbReference>
<evidence type="ECO:0000256" key="4">
    <source>
        <dbReference type="SAM" id="MobiDB-lite"/>
    </source>
</evidence>
<evidence type="ECO:0000259" key="5">
    <source>
        <dbReference type="PROSITE" id="PS50901"/>
    </source>
</evidence>
<feature type="domain" description="FtsK" evidence="5">
    <location>
        <begin position="69"/>
        <end position="259"/>
    </location>
</feature>
<name>A0A7G9R378_9MICO</name>
<dbReference type="Gene3D" id="3.40.50.300">
    <property type="entry name" value="P-loop containing nucleotide triphosphate hydrolases"/>
    <property type="match status" value="1"/>
</dbReference>
<dbReference type="CDD" id="cd01127">
    <property type="entry name" value="TrwB_TraG_TraD_VirD4"/>
    <property type="match status" value="1"/>
</dbReference>
<evidence type="ECO:0000256" key="2">
    <source>
        <dbReference type="ARBA" id="ARBA00022840"/>
    </source>
</evidence>
<protein>
    <recommendedName>
        <fullName evidence="5">FtsK domain-containing protein</fullName>
    </recommendedName>
</protein>
<dbReference type="PANTHER" id="PTHR22683:SF1">
    <property type="entry name" value="TYPE VII SECRETION SYSTEM PROTEIN ESSC"/>
    <property type="match status" value="1"/>
</dbReference>
<dbReference type="RefSeq" id="WP_187566766.1">
    <property type="nucleotide sequence ID" value="NZ_CP060712.1"/>
</dbReference>
<keyword evidence="7" id="KW-1185">Reference proteome</keyword>
<dbReference type="GO" id="GO:0005524">
    <property type="term" value="F:ATP binding"/>
    <property type="evidence" value="ECO:0007669"/>
    <property type="project" value="UniProtKB-UniRule"/>
</dbReference>
<keyword evidence="2 3" id="KW-0067">ATP-binding</keyword>
<reference evidence="6 7" key="1">
    <citation type="submission" date="2020-08" db="EMBL/GenBank/DDBJ databases">
        <title>Genome sequence of Phycicoccus endophyticus JCM 31784T.</title>
        <authorList>
            <person name="Hyun D.-W."/>
            <person name="Bae J.-W."/>
        </authorList>
    </citation>
    <scope>NUCLEOTIDE SEQUENCE [LARGE SCALE GENOMIC DNA]</scope>
    <source>
        <strain evidence="6 7">JCM 31784</strain>
    </source>
</reference>
<evidence type="ECO:0000313" key="7">
    <source>
        <dbReference type="Proteomes" id="UP000515976"/>
    </source>
</evidence>
<feature type="binding site" evidence="3">
    <location>
        <begin position="87"/>
        <end position="94"/>
    </location>
    <ligand>
        <name>ATP</name>
        <dbReference type="ChEBI" id="CHEBI:30616"/>
    </ligand>
</feature>